<feature type="transmembrane region" description="Helical" evidence="1">
    <location>
        <begin position="196"/>
        <end position="217"/>
    </location>
</feature>
<name>A0A3G5A936_9VIRU</name>
<sequence>MVEYTIAEAFAAGLEVEPICNLGHFTEDDQNLSFHRIHSHFEYISQSLKWQWANIISDDFLCNELCNFVEGDTGVFFFRDSNNYEIAKTRFVYALRSSIYSPQILKMGILSFHGPQHMEKSVIEKQLKSYGFVLWEAYDEGDLLENKKAKYGSLRHFYPELEVYLAECDKYLCCEYNTKKGIKYLKLLRGSYIERLTGVFDALPNVLLILYLVMFWVNW</sequence>
<keyword evidence="1" id="KW-0472">Membrane</keyword>
<protein>
    <submittedName>
        <fullName evidence="2">Uncharacterized protein</fullName>
    </submittedName>
</protein>
<keyword evidence="1" id="KW-0812">Transmembrane</keyword>
<evidence type="ECO:0000313" key="2">
    <source>
        <dbReference type="EMBL" id="AYV83790.1"/>
    </source>
</evidence>
<organism evidence="2">
    <name type="scientific">Hyperionvirus sp</name>
    <dbReference type="NCBI Taxonomy" id="2487770"/>
    <lineage>
        <taxon>Viruses</taxon>
        <taxon>Varidnaviria</taxon>
        <taxon>Bamfordvirae</taxon>
        <taxon>Nucleocytoviricota</taxon>
        <taxon>Megaviricetes</taxon>
        <taxon>Imitervirales</taxon>
        <taxon>Mimiviridae</taxon>
        <taxon>Klosneuvirinae</taxon>
    </lineage>
</organism>
<reference evidence="2" key="1">
    <citation type="submission" date="2018-10" db="EMBL/GenBank/DDBJ databases">
        <title>Hidden diversity of soil giant viruses.</title>
        <authorList>
            <person name="Schulz F."/>
            <person name="Alteio L."/>
            <person name="Goudeau D."/>
            <person name="Ryan E.M."/>
            <person name="Malmstrom R.R."/>
            <person name="Blanchard J."/>
            <person name="Woyke T."/>
        </authorList>
    </citation>
    <scope>NUCLEOTIDE SEQUENCE</scope>
    <source>
        <strain evidence="2">HYV1</strain>
    </source>
</reference>
<evidence type="ECO:0000256" key="1">
    <source>
        <dbReference type="SAM" id="Phobius"/>
    </source>
</evidence>
<keyword evidence="1" id="KW-1133">Transmembrane helix</keyword>
<accession>A0A3G5A936</accession>
<gene>
    <name evidence="2" type="ORF">Hyperionvirus11_63</name>
</gene>
<dbReference type="EMBL" id="MK072393">
    <property type="protein sequence ID" value="AYV83790.1"/>
    <property type="molecule type" value="Genomic_DNA"/>
</dbReference>
<proteinExistence type="predicted"/>